<reference evidence="1 2" key="1">
    <citation type="submission" date="2022-05" db="EMBL/GenBank/DDBJ databases">
        <title>S8-45 Sphingomonas ultraviolaceadurans.</title>
        <authorList>
            <person name="Liu Y."/>
        </authorList>
    </citation>
    <scope>NUCLEOTIDE SEQUENCE [LARGE SCALE GENOMIC DNA]</scope>
    <source>
        <strain evidence="1 2">S8-45</strain>
    </source>
</reference>
<evidence type="ECO:0000313" key="2">
    <source>
        <dbReference type="Proteomes" id="UP000831921"/>
    </source>
</evidence>
<accession>A0ABY5MWR7</accession>
<dbReference type="Proteomes" id="UP000831921">
    <property type="component" value="Chromosome"/>
</dbReference>
<proteinExistence type="predicted"/>
<gene>
    <name evidence="1" type="ORF">M1K48_11640</name>
</gene>
<dbReference type="EMBL" id="CP097253">
    <property type="protein sequence ID" value="UUR07578.1"/>
    <property type="molecule type" value="Genomic_DNA"/>
</dbReference>
<sequence>MSSIELHELHYKKADLVHVPKRDRVFFLMATSLANDLQILYKAFALAVADDRDELIVKQANSAVGMLMLRTLAGRLWEGQRLLENGYKPIEEHYRLSLSEEANSALSRLRTYLGTRRNLINTVRDKIGFHADRGIVSSAFDRLPDDTDMGDYFCATVGNTLYYSAEMLHYEAINGFTGLGDQRSSLRQLVLDCKALTICFNEFVFGFVRVFLKRHLPAQYDETWDRLTIVDHVAELADLSMPFFMTMSAAETEKGSI</sequence>
<name>A0ABY5MWR7_9SPHN</name>
<dbReference type="RefSeq" id="WP_249503364.1">
    <property type="nucleotide sequence ID" value="NZ_CP097253.1"/>
</dbReference>
<protein>
    <recommendedName>
        <fullName evidence="3">AbiV family abortive infection protein</fullName>
    </recommendedName>
</protein>
<keyword evidence="2" id="KW-1185">Reference proteome</keyword>
<organism evidence="1 2">
    <name type="scientific">Sphingomonas glaciei</name>
    <dbReference type="NCBI Taxonomy" id="2938948"/>
    <lineage>
        <taxon>Bacteria</taxon>
        <taxon>Pseudomonadati</taxon>
        <taxon>Pseudomonadota</taxon>
        <taxon>Alphaproteobacteria</taxon>
        <taxon>Sphingomonadales</taxon>
        <taxon>Sphingomonadaceae</taxon>
        <taxon>Sphingomonas</taxon>
    </lineage>
</organism>
<evidence type="ECO:0008006" key="3">
    <source>
        <dbReference type="Google" id="ProtNLM"/>
    </source>
</evidence>
<evidence type="ECO:0000313" key="1">
    <source>
        <dbReference type="EMBL" id="UUR07578.1"/>
    </source>
</evidence>